<keyword evidence="3" id="KW-0378">Hydrolase</keyword>
<name>A0A9N9S5H5_9DIPT</name>
<feature type="signal peptide" evidence="8">
    <location>
        <begin position="1"/>
        <end position="18"/>
    </location>
</feature>
<keyword evidence="12" id="KW-1185">Reference proteome</keyword>
<evidence type="ECO:0000313" key="12">
    <source>
        <dbReference type="Proteomes" id="UP001153620"/>
    </source>
</evidence>
<dbReference type="Pfam" id="PF08246">
    <property type="entry name" value="Inhibitor_I29"/>
    <property type="match status" value="1"/>
</dbReference>
<dbReference type="GO" id="GO:0008234">
    <property type="term" value="F:cysteine-type peptidase activity"/>
    <property type="evidence" value="ECO:0007669"/>
    <property type="project" value="UniProtKB-KW"/>
</dbReference>
<dbReference type="PRINTS" id="PR00705">
    <property type="entry name" value="PAPAIN"/>
</dbReference>
<feature type="region of interest" description="Disordered" evidence="7">
    <location>
        <begin position="32"/>
        <end position="59"/>
    </location>
</feature>
<comment type="similarity">
    <text evidence="1">Belongs to the peptidase C1 family.</text>
</comment>
<evidence type="ECO:0000256" key="7">
    <source>
        <dbReference type="SAM" id="MobiDB-lite"/>
    </source>
</evidence>
<dbReference type="Gene3D" id="3.90.70.10">
    <property type="entry name" value="Cysteine proteinases"/>
    <property type="match status" value="1"/>
</dbReference>
<dbReference type="InterPro" id="IPR038765">
    <property type="entry name" value="Papain-like_cys_pep_sf"/>
</dbReference>
<dbReference type="Proteomes" id="UP001153620">
    <property type="component" value="Chromosome 4"/>
</dbReference>
<keyword evidence="5" id="KW-0865">Zymogen</keyword>
<evidence type="ECO:0000256" key="6">
    <source>
        <dbReference type="ARBA" id="ARBA00023157"/>
    </source>
</evidence>
<dbReference type="CDD" id="cd02248">
    <property type="entry name" value="Peptidase_C1A"/>
    <property type="match status" value="1"/>
</dbReference>
<dbReference type="InterPro" id="IPR000169">
    <property type="entry name" value="Pept_cys_AS"/>
</dbReference>
<feature type="domain" description="Peptidase C1A papain C-terminal" evidence="9">
    <location>
        <begin position="180"/>
        <end position="393"/>
    </location>
</feature>
<dbReference type="AlphaFoldDB" id="A0A9N9S5H5"/>
<evidence type="ECO:0000256" key="4">
    <source>
        <dbReference type="ARBA" id="ARBA00022807"/>
    </source>
</evidence>
<evidence type="ECO:0000259" key="10">
    <source>
        <dbReference type="SMART" id="SM00848"/>
    </source>
</evidence>
<gene>
    <name evidence="11" type="ORF">CHIRRI_LOCUS13602</name>
</gene>
<evidence type="ECO:0000256" key="3">
    <source>
        <dbReference type="ARBA" id="ARBA00022801"/>
    </source>
</evidence>
<dbReference type="PROSITE" id="PS00139">
    <property type="entry name" value="THIOL_PROTEASE_CYS"/>
    <property type="match status" value="1"/>
</dbReference>
<proteinExistence type="inferred from homology"/>
<accession>A0A9N9S5H5</accession>
<keyword evidence="6" id="KW-1015">Disulfide bond</keyword>
<dbReference type="Pfam" id="PF00112">
    <property type="entry name" value="Peptidase_C1"/>
    <property type="match status" value="1"/>
</dbReference>
<feature type="chain" id="PRO_5040181569" evidence="8">
    <location>
        <begin position="19"/>
        <end position="406"/>
    </location>
</feature>
<feature type="domain" description="Cathepsin propeptide inhibitor" evidence="10">
    <location>
        <begin position="96"/>
        <end position="156"/>
    </location>
</feature>
<dbReference type="InterPro" id="IPR013128">
    <property type="entry name" value="Peptidase_C1A"/>
</dbReference>
<dbReference type="SMART" id="SM00645">
    <property type="entry name" value="Pept_C1"/>
    <property type="match status" value="1"/>
</dbReference>
<feature type="compositionally biased region" description="Low complexity" evidence="7">
    <location>
        <begin position="34"/>
        <end position="55"/>
    </location>
</feature>
<dbReference type="GO" id="GO:0006508">
    <property type="term" value="P:proteolysis"/>
    <property type="evidence" value="ECO:0007669"/>
    <property type="project" value="UniProtKB-KW"/>
</dbReference>
<keyword evidence="4" id="KW-0788">Thiol protease</keyword>
<keyword evidence="8" id="KW-0732">Signal</keyword>
<dbReference type="OrthoDB" id="7852805at2759"/>
<dbReference type="EMBL" id="OU895880">
    <property type="protein sequence ID" value="CAG9810790.1"/>
    <property type="molecule type" value="Genomic_DNA"/>
</dbReference>
<dbReference type="InterPro" id="IPR000668">
    <property type="entry name" value="Peptidase_C1A_C"/>
</dbReference>
<evidence type="ECO:0000256" key="1">
    <source>
        <dbReference type="ARBA" id="ARBA00008455"/>
    </source>
</evidence>
<evidence type="ECO:0000313" key="11">
    <source>
        <dbReference type="EMBL" id="CAG9810790.1"/>
    </source>
</evidence>
<dbReference type="PANTHER" id="PTHR12411">
    <property type="entry name" value="CYSTEINE PROTEASE FAMILY C1-RELATED"/>
    <property type="match status" value="1"/>
</dbReference>
<reference evidence="11" key="1">
    <citation type="submission" date="2022-01" db="EMBL/GenBank/DDBJ databases">
        <authorList>
            <person name="King R."/>
        </authorList>
    </citation>
    <scope>NUCLEOTIDE SEQUENCE</scope>
</reference>
<dbReference type="SMART" id="SM00848">
    <property type="entry name" value="Inhibitor_I29"/>
    <property type="match status" value="1"/>
</dbReference>
<evidence type="ECO:0000256" key="8">
    <source>
        <dbReference type="SAM" id="SignalP"/>
    </source>
</evidence>
<evidence type="ECO:0000259" key="9">
    <source>
        <dbReference type="SMART" id="SM00645"/>
    </source>
</evidence>
<dbReference type="InterPro" id="IPR013201">
    <property type="entry name" value="Prot_inhib_I29"/>
</dbReference>
<keyword evidence="2" id="KW-0645">Protease</keyword>
<reference evidence="11" key="2">
    <citation type="submission" date="2022-10" db="EMBL/GenBank/DDBJ databases">
        <authorList>
            <consortium name="ENA_rothamsted_submissions"/>
            <consortium name="culmorum"/>
            <person name="King R."/>
        </authorList>
    </citation>
    <scope>NUCLEOTIDE SEQUENCE</scope>
</reference>
<protein>
    <submittedName>
        <fullName evidence="11">Uncharacterized protein</fullName>
    </submittedName>
</protein>
<evidence type="ECO:0000256" key="5">
    <source>
        <dbReference type="ARBA" id="ARBA00023145"/>
    </source>
</evidence>
<organism evidence="11 12">
    <name type="scientific">Chironomus riparius</name>
    <dbReference type="NCBI Taxonomy" id="315576"/>
    <lineage>
        <taxon>Eukaryota</taxon>
        <taxon>Metazoa</taxon>
        <taxon>Ecdysozoa</taxon>
        <taxon>Arthropoda</taxon>
        <taxon>Hexapoda</taxon>
        <taxon>Insecta</taxon>
        <taxon>Pterygota</taxon>
        <taxon>Neoptera</taxon>
        <taxon>Endopterygota</taxon>
        <taxon>Diptera</taxon>
        <taxon>Nematocera</taxon>
        <taxon>Chironomoidea</taxon>
        <taxon>Chironomidae</taxon>
        <taxon>Chironominae</taxon>
        <taxon>Chironomus</taxon>
    </lineage>
</organism>
<sequence length="406" mass="45462">MKILVILSAVFFIALVSAQIDRENLNYASQMVRSENSSDPNPSSSASHSDSSSSSESDETLADKIKKGLKILKTKFYSAKNCTLIPPPSLHELHEFFQWTVTHNKTYGTVAEKFCRTIHLIHNFRENHQHNKLFKLGKATFKRALNHLSDLTKREIRTVLMKFAPSTSTRSDPLTALPQARRSVDWRKEGLVGPVGFQYNCGNCWAWASAAVLEGQLRKCRISNESVSVQSMVDCATEYCEGCDGGWPYYGMKWAIDGGIIPTSKYPYLDGEGYCVDRKQEAIGFVDTPYVHDFYYGDAEYIKRIVSSYGPVAVALCVGDDFTHYSSGVFYINNCCTTVNHAISIVGYGSDPKLGDYWLIKNSWDLSWGQDGFAKVARGHNLCSIESTVHYAQIKDVKGNVCRIPK</sequence>
<dbReference type="InterPro" id="IPR039417">
    <property type="entry name" value="Peptidase_C1A_papain-like"/>
</dbReference>
<evidence type="ECO:0000256" key="2">
    <source>
        <dbReference type="ARBA" id="ARBA00022670"/>
    </source>
</evidence>
<dbReference type="SUPFAM" id="SSF54001">
    <property type="entry name" value="Cysteine proteinases"/>
    <property type="match status" value="1"/>
</dbReference>